<protein>
    <recommendedName>
        <fullName evidence="4">Cytochrome c</fullName>
    </recommendedName>
</protein>
<dbReference type="GO" id="GO:0005506">
    <property type="term" value="F:iron ion binding"/>
    <property type="evidence" value="ECO:0007669"/>
    <property type="project" value="InterPro"/>
</dbReference>
<feature type="region of interest" description="Disordered" evidence="1">
    <location>
        <begin position="1"/>
        <end position="37"/>
    </location>
</feature>
<keyword evidence="3" id="KW-1185">Reference proteome</keyword>
<dbReference type="InterPro" id="IPR010980">
    <property type="entry name" value="Cyt_c/b562"/>
</dbReference>
<dbReference type="SUPFAM" id="SSF47175">
    <property type="entry name" value="Cytochromes"/>
    <property type="match status" value="1"/>
</dbReference>
<sequence length="199" mass="21200">MGPLPSALRQAGAPRVAPPTATLTKPPAKGPASIPFGRKDMIRRKPHHKEKAAMRASLSIRIGLTALWLAAASPALAADDGRTAIDLPPDVRVAFLEEMRTHMGSLDGVIQLLSSGDIKGAGTLARKEMAIGRGKGFGRYMTPEFREIGFGFHRAADDFARIAERLPDKPDSAGWAELMGGLAAITTHCNACHGAFRLK</sequence>
<evidence type="ECO:0008006" key="4">
    <source>
        <dbReference type="Google" id="ProtNLM"/>
    </source>
</evidence>
<name>A0A348FVS6_9HYPH</name>
<organism evidence="2 3">
    <name type="scientific">Blastochloris tepida</name>
    <dbReference type="NCBI Taxonomy" id="2233851"/>
    <lineage>
        <taxon>Bacteria</taxon>
        <taxon>Pseudomonadati</taxon>
        <taxon>Pseudomonadota</taxon>
        <taxon>Alphaproteobacteria</taxon>
        <taxon>Hyphomicrobiales</taxon>
        <taxon>Blastochloridaceae</taxon>
        <taxon>Blastochloris</taxon>
    </lineage>
</organism>
<accession>A0A348FVS6</accession>
<evidence type="ECO:0000313" key="2">
    <source>
        <dbReference type="EMBL" id="BBF91409.1"/>
    </source>
</evidence>
<evidence type="ECO:0000256" key="1">
    <source>
        <dbReference type="SAM" id="MobiDB-lite"/>
    </source>
</evidence>
<reference evidence="2 3" key="1">
    <citation type="submission" date="2018-08" db="EMBL/GenBank/DDBJ databases">
        <title>Complete genome sequencing of Blastochloris tepida GI.</title>
        <authorList>
            <person name="Tsukatani Y."/>
            <person name="Mori H."/>
        </authorList>
    </citation>
    <scope>NUCLEOTIDE SEQUENCE [LARGE SCALE GENOMIC DNA]</scope>
    <source>
        <strain evidence="2 3">GI</strain>
    </source>
</reference>
<feature type="compositionally biased region" description="Low complexity" evidence="1">
    <location>
        <begin position="18"/>
        <end position="32"/>
    </location>
</feature>
<proteinExistence type="predicted"/>
<dbReference type="GO" id="GO:0022900">
    <property type="term" value="P:electron transport chain"/>
    <property type="evidence" value="ECO:0007669"/>
    <property type="project" value="InterPro"/>
</dbReference>
<gene>
    <name evidence="2" type="ORF">BLTE_00940</name>
</gene>
<dbReference type="Proteomes" id="UP000266934">
    <property type="component" value="Chromosome"/>
</dbReference>
<dbReference type="GO" id="GO:0009055">
    <property type="term" value="F:electron transfer activity"/>
    <property type="evidence" value="ECO:0007669"/>
    <property type="project" value="InterPro"/>
</dbReference>
<evidence type="ECO:0000313" key="3">
    <source>
        <dbReference type="Proteomes" id="UP000266934"/>
    </source>
</evidence>
<dbReference type="EMBL" id="AP018907">
    <property type="protein sequence ID" value="BBF91409.1"/>
    <property type="molecule type" value="Genomic_DNA"/>
</dbReference>
<dbReference type="AlphaFoldDB" id="A0A348FVS6"/>
<dbReference type="KEGG" id="blag:BLTE_00940"/>
<dbReference type="GO" id="GO:0020037">
    <property type="term" value="F:heme binding"/>
    <property type="evidence" value="ECO:0007669"/>
    <property type="project" value="InterPro"/>
</dbReference>